<evidence type="ECO:0000313" key="1">
    <source>
        <dbReference type="EMBL" id="TWT32121.1"/>
    </source>
</evidence>
<gene>
    <name evidence="1" type="ORF">Enr8_40470</name>
</gene>
<dbReference type="OrthoDB" id="276516at2"/>
<name>A0A5C5V154_9BACT</name>
<dbReference type="EMBL" id="SJPF01000004">
    <property type="protein sequence ID" value="TWT32121.1"/>
    <property type="molecule type" value="Genomic_DNA"/>
</dbReference>
<evidence type="ECO:0008006" key="3">
    <source>
        <dbReference type="Google" id="ProtNLM"/>
    </source>
</evidence>
<dbReference type="Proteomes" id="UP000318878">
    <property type="component" value="Unassembled WGS sequence"/>
</dbReference>
<dbReference type="InterPro" id="IPR036249">
    <property type="entry name" value="Thioredoxin-like_sf"/>
</dbReference>
<dbReference type="Gene3D" id="3.40.30.10">
    <property type="entry name" value="Glutaredoxin"/>
    <property type="match status" value="1"/>
</dbReference>
<comment type="caution">
    <text evidence="1">The sequence shown here is derived from an EMBL/GenBank/DDBJ whole genome shotgun (WGS) entry which is preliminary data.</text>
</comment>
<reference evidence="1 2" key="1">
    <citation type="submission" date="2019-02" db="EMBL/GenBank/DDBJ databases">
        <title>Deep-cultivation of Planctomycetes and their phenomic and genomic characterization uncovers novel biology.</title>
        <authorList>
            <person name="Wiegand S."/>
            <person name="Jogler M."/>
            <person name="Boedeker C."/>
            <person name="Pinto D."/>
            <person name="Vollmers J."/>
            <person name="Rivas-Marin E."/>
            <person name="Kohn T."/>
            <person name="Peeters S.H."/>
            <person name="Heuer A."/>
            <person name="Rast P."/>
            <person name="Oberbeckmann S."/>
            <person name="Bunk B."/>
            <person name="Jeske O."/>
            <person name="Meyerdierks A."/>
            <person name="Storesund J.E."/>
            <person name="Kallscheuer N."/>
            <person name="Luecker S."/>
            <person name="Lage O.M."/>
            <person name="Pohl T."/>
            <person name="Merkel B.J."/>
            <person name="Hornburger P."/>
            <person name="Mueller R.-W."/>
            <person name="Bruemmer F."/>
            <person name="Labrenz M."/>
            <person name="Spormann A.M."/>
            <person name="Op Den Camp H."/>
            <person name="Overmann J."/>
            <person name="Amann R."/>
            <person name="Jetten M.S.M."/>
            <person name="Mascher T."/>
            <person name="Medema M.H."/>
            <person name="Devos D.P."/>
            <person name="Kaster A.-K."/>
            <person name="Ovreas L."/>
            <person name="Rohde M."/>
            <person name="Galperin M.Y."/>
            <person name="Jogler C."/>
        </authorList>
    </citation>
    <scope>NUCLEOTIDE SEQUENCE [LARGE SCALE GENOMIC DNA]</scope>
    <source>
        <strain evidence="1 2">Enr8</strain>
    </source>
</reference>
<dbReference type="CDD" id="cd02947">
    <property type="entry name" value="TRX_family"/>
    <property type="match status" value="1"/>
</dbReference>
<sequence length="150" mass="15928">MHGVVLAVLLQATMAGGKHDYNAAFKSADESGKPLLILVGTNWCPGCVTMKRSVMPSLLRKGKLSEVAYAEVDADSQSGLAGKLMQGGSIPQLILYRKTSTGWRRKLLIGAQSEMTVTTLVDRAVEQQAALQAESAEQSVVTASHVEAAE</sequence>
<dbReference type="SUPFAM" id="SSF52833">
    <property type="entry name" value="Thioredoxin-like"/>
    <property type="match status" value="1"/>
</dbReference>
<dbReference type="Pfam" id="PF13899">
    <property type="entry name" value="Thioredoxin_7"/>
    <property type="match status" value="1"/>
</dbReference>
<organism evidence="1 2">
    <name type="scientific">Blastopirellula retiformator</name>
    <dbReference type="NCBI Taxonomy" id="2527970"/>
    <lineage>
        <taxon>Bacteria</taxon>
        <taxon>Pseudomonadati</taxon>
        <taxon>Planctomycetota</taxon>
        <taxon>Planctomycetia</taxon>
        <taxon>Pirellulales</taxon>
        <taxon>Pirellulaceae</taxon>
        <taxon>Blastopirellula</taxon>
    </lineage>
</organism>
<evidence type="ECO:0000313" key="2">
    <source>
        <dbReference type="Proteomes" id="UP000318878"/>
    </source>
</evidence>
<protein>
    <recommendedName>
        <fullName evidence="3">Thioredoxin</fullName>
    </recommendedName>
</protein>
<keyword evidence="2" id="KW-1185">Reference proteome</keyword>
<dbReference type="AlphaFoldDB" id="A0A5C5V154"/>
<accession>A0A5C5V154</accession>
<proteinExistence type="predicted"/>
<dbReference type="RefSeq" id="WP_146434839.1">
    <property type="nucleotide sequence ID" value="NZ_SJPF01000004.1"/>
</dbReference>